<dbReference type="GeneID" id="63789481"/>
<accession>A0A364KL31</accession>
<evidence type="ECO:0000256" key="3">
    <source>
        <dbReference type="RuleBase" id="RU000363"/>
    </source>
</evidence>
<sequence length="315" mass="33773">MSTGLDSSAVWLITGCSSGLGKAFAQAVYNQGHNVVATARNTSSLSYLPDDSPRVLKLKVDVTSKESIVNAVSASVEKYGRLDVVINNAGYAQMGDSEGIPEEDARTEVETLFWGPVFLMQEAVRVFREVNNPRHNVGGTIVNITSMGGTITIAGNSFYHAGKFALEGFTKAMAQEMKPEWNIRLLLVAPGGIRTNFAGSETASLKVAPRHPAYNTGSDPLSQVLGYINSAGGVETWSDADLCAGLLVDMLVAAGGKERKYNGKELPRKVLIGSDAVQYVKLDLEAQLKEIEDWKSESESVTMKGGANLDFMKSA</sequence>
<reference evidence="4 5" key="1">
    <citation type="journal article" date="2017" name="Biotechnol. Biofuels">
        <title>Differential beta-glucosidase expression as a function of carbon source availability in Talaromyces amestolkiae: a genomic and proteomic approach.</title>
        <authorList>
            <person name="de Eugenio L.I."/>
            <person name="Mendez-Liter J.A."/>
            <person name="Nieto-Dominguez M."/>
            <person name="Alonso L."/>
            <person name="Gil-Munoz J."/>
            <person name="Barriuso J."/>
            <person name="Prieto A."/>
            <person name="Martinez M.J."/>
        </authorList>
    </citation>
    <scope>NUCLEOTIDE SEQUENCE [LARGE SCALE GENOMIC DNA]</scope>
    <source>
        <strain evidence="4 5">CIB</strain>
    </source>
</reference>
<organism evidence="4 5">
    <name type="scientific">Talaromyces amestolkiae</name>
    <dbReference type="NCBI Taxonomy" id="1196081"/>
    <lineage>
        <taxon>Eukaryota</taxon>
        <taxon>Fungi</taxon>
        <taxon>Dikarya</taxon>
        <taxon>Ascomycota</taxon>
        <taxon>Pezizomycotina</taxon>
        <taxon>Eurotiomycetes</taxon>
        <taxon>Eurotiomycetidae</taxon>
        <taxon>Eurotiales</taxon>
        <taxon>Trichocomaceae</taxon>
        <taxon>Talaromyces</taxon>
        <taxon>Talaromyces sect. Talaromyces</taxon>
    </lineage>
</organism>
<protein>
    <submittedName>
        <fullName evidence="4">Uncharacterized protein</fullName>
    </submittedName>
</protein>
<dbReference type="PRINTS" id="PR00080">
    <property type="entry name" value="SDRFAMILY"/>
</dbReference>
<dbReference type="SUPFAM" id="SSF51735">
    <property type="entry name" value="NAD(P)-binding Rossmann-fold domains"/>
    <property type="match status" value="1"/>
</dbReference>
<name>A0A364KL31_TALAM</name>
<dbReference type="Proteomes" id="UP000249363">
    <property type="component" value="Unassembled WGS sequence"/>
</dbReference>
<evidence type="ECO:0000256" key="2">
    <source>
        <dbReference type="ARBA" id="ARBA00023002"/>
    </source>
</evidence>
<evidence type="ECO:0000313" key="4">
    <source>
        <dbReference type="EMBL" id="RAO64252.1"/>
    </source>
</evidence>
<evidence type="ECO:0000313" key="5">
    <source>
        <dbReference type="Proteomes" id="UP000249363"/>
    </source>
</evidence>
<dbReference type="STRING" id="1196081.A0A364KL31"/>
<dbReference type="GO" id="GO:0016491">
    <property type="term" value="F:oxidoreductase activity"/>
    <property type="evidence" value="ECO:0007669"/>
    <property type="project" value="UniProtKB-KW"/>
</dbReference>
<proteinExistence type="inferred from homology"/>
<dbReference type="PRINTS" id="PR00081">
    <property type="entry name" value="GDHRDH"/>
</dbReference>
<gene>
    <name evidence="4" type="ORF">BHQ10_000264</name>
</gene>
<dbReference type="PANTHER" id="PTHR43976:SF16">
    <property type="entry name" value="SHORT-CHAIN DEHYDROGENASE_REDUCTASE FAMILY PROTEIN"/>
    <property type="match status" value="1"/>
</dbReference>
<dbReference type="Pfam" id="PF00106">
    <property type="entry name" value="adh_short"/>
    <property type="match status" value="1"/>
</dbReference>
<dbReference type="RefSeq" id="XP_040728769.1">
    <property type="nucleotide sequence ID" value="XM_040874808.1"/>
</dbReference>
<dbReference type="OrthoDB" id="1274115at2759"/>
<dbReference type="InterPro" id="IPR036291">
    <property type="entry name" value="NAD(P)-bd_dom_sf"/>
</dbReference>
<dbReference type="EMBL" id="MIKG01000001">
    <property type="protein sequence ID" value="RAO64252.1"/>
    <property type="molecule type" value="Genomic_DNA"/>
</dbReference>
<comment type="similarity">
    <text evidence="1 3">Belongs to the short-chain dehydrogenases/reductases (SDR) family.</text>
</comment>
<keyword evidence="2" id="KW-0560">Oxidoreductase</keyword>
<dbReference type="CDD" id="cd05374">
    <property type="entry name" value="17beta-HSD-like_SDR_c"/>
    <property type="match status" value="1"/>
</dbReference>
<dbReference type="InterPro" id="IPR051911">
    <property type="entry name" value="SDR_oxidoreductase"/>
</dbReference>
<evidence type="ECO:0000256" key="1">
    <source>
        <dbReference type="ARBA" id="ARBA00006484"/>
    </source>
</evidence>
<keyword evidence="5" id="KW-1185">Reference proteome</keyword>
<dbReference type="InterPro" id="IPR002347">
    <property type="entry name" value="SDR_fam"/>
</dbReference>
<dbReference type="Gene3D" id="3.40.50.720">
    <property type="entry name" value="NAD(P)-binding Rossmann-like Domain"/>
    <property type="match status" value="1"/>
</dbReference>
<dbReference type="PANTHER" id="PTHR43976">
    <property type="entry name" value="SHORT CHAIN DEHYDROGENASE"/>
    <property type="match status" value="1"/>
</dbReference>
<dbReference type="AlphaFoldDB" id="A0A364KL31"/>
<comment type="caution">
    <text evidence="4">The sequence shown here is derived from an EMBL/GenBank/DDBJ whole genome shotgun (WGS) entry which is preliminary data.</text>
</comment>